<dbReference type="SUPFAM" id="SSF53098">
    <property type="entry name" value="Ribonuclease H-like"/>
    <property type="match status" value="1"/>
</dbReference>
<dbReference type="Pfam" id="PF07727">
    <property type="entry name" value="RVT_2"/>
    <property type="match status" value="3"/>
</dbReference>
<keyword evidence="1" id="KW-0064">Aspartyl protease</keyword>
<gene>
    <name evidence="7" type="ORF">Tci_135192</name>
</gene>
<dbReference type="SUPFAM" id="SSF56672">
    <property type="entry name" value="DNA/RNA polymerases"/>
    <property type="match status" value="1"/>
</dbReference>
<evidence type="ECO:0000259" key="4">
    <source>
        <dbReference type="Pfam" id="PF07727"/>
    </source>
</evidence>
<evidence type="ECO:0000256" key="1">
    <source>
        <dbReference type="ARBA" id="ARBA00022750"/>
    </source>
</evidence>
<organism evidence="7">
    <name type="scientific">Tanacetum cinerariifolium</name>
    <name type="common">Dalmatian daisy</name>
    <name type="synonym">Chrysanthemum cinerariifolium</name>
    <dbReference type="NCBI Taxonomy" id="118510"/>
    <lineage>
        <taxon>Eukaryota</taxon>
        <taxon>Viridiplantae</taxon>
        <taxon>Streptophyta</taxon>
        <taxon>Embryophyta</taxon>
        <taxon>Tracheophyta</taxon>
        <taxon>Spermatophyta</taxon>
        <taxon>Magnoliopsida</taxon>
        <taxon>eudicotyledons</taxon>
        <taxon>Gunneridae</taxon>
        <taxon>Pentapetalae</taxon>
        <taxon>asterids</taxon>
        <taxon>campanulids</taxon>
        <taxon>Asterales</taxon>
        <taxon>Asteraceae</taxon>
        <taxon>Asteroideae</taxon>
        <taxon>Anthemideae</taxon>
        <taxon>Anthemidinae</taxon>
        <taxon>Tanacetum</taxon>
    </lineage>
</organism>
<dbReference type="Pfam" id="PF22936">
    <property type="entry name" value="Pol_BBD"/>
    <property type="match status" value="1"/>
</dbReference>
<name>A0A699GP98_TANCI</name>
<feature type="coiled-coil region" evidence="2">
    <location>
        <begin position="1295"/>
        <end position="1343"/>
    </location>
</feature>
<sequence length="1658" mass="189636">MVMASKTSHLNFDYMNLLLKKDVVIGLPKLKFVKDQLCSSCEVSKAKRSSFKSKVVPSSKGRLNLLHLHLCGPIRVAIINGKKYILRHKVLKQDTQCFFKEEVIEHQTSTVRTAEQNDVVESQNRYSTQSKGYRFYNKRTRWIVESIHICFDEIKEMPETSVANDTSGLVPRRQKASDYDNSDPVPQPDGFVDPDHLEKVYRLRKALYGLKQAPRAWYDALLKFLTSKVFTKGLQIRQSPCGIFINQAKYALEILLKHGMEKGQSIDADHAGCIDTHKITSGGIQFLGDKLVSWMSKKHDCTVMSSTEAEYVALSASCAQVMWMRTQLQDYGFHYNKIPLYCDSQSAIAISCNPVQHFRTKHIHTRLLPYIGVTPLSVSCTLKAFSNLHYLFSGFMDYLWSSELDVSNFGPTDRKILPVGKEGVEAKSCSSSIYVTNGSYKHLLEKCLMVGGVWLTKVAMRRFNLGCKVTSNPQTDLQDQGVIDSRCSRHMTRNMSYLTDYEEIDEGYVAFRGNPKRGKIIGKGTIKTRNLDFENVYFVRELKFNLFSVLQMCDKKNSVLFNDTECIVLSLNFKLVDESQVLFRVPRKNNMYSVDLKSIVSKGATKDETNGIIKLFITGIKDLVDHKVNVIRRDNGTEFKNREVNQFYEIKEAVNTACYVRNRVLVVKPHNKTLYELFHGRTPTLSFMRPFGYPITILNTEDHLGKFDGKADEGFFVRYSLNSKAFRVFNSRARIVEENLHIRFSESTPNVVDPKSSHDDGSIPLSNDGNKVDDDPRKESGCKDQEKEDNANSTNNVNTVDDGAVADMNNLDTSIQVSHIPTIRIHKDHPLDQVIGDLNKKKESGIMIRNKARLVAQGYTQEERINYDKVFALVARIEAIRLFLAYASFKDFVVYQMDVKSAFLYDKTEEEVRHKGNILLVQVYADDIIFGSIKELYIAFERLIHEKFQMSSMGELTFFLGLQVKQKKDGIFISQDKYVAKILNKFGFTEVKTVSTSMETQKPLLKDEDGEEVDVHMYRSMIGSLMYLTSLRPDIMFAVCACTGYQVNLNLSHLHAIKRIFRYLKGQPKLGLWYQKDSPFDLVAYTDSDYARTSLDGKYTTGGCQCLGCRLISWQCKKQTVVANSTTKAEYVAASSCYGQVLWIQNQLFNYGRDLRLADEEGIDCLPNSTIFEQIVLMRKLTRKDTQFPQPSGPTESVADEAVHKELDDKLVRAATTASSLEAKQDNGNITKTQSKETPNEPSSQGNDLGSGPRCQETIGDTIAQTRFERVSKHSNDSLLARGNTPRSDEDSLKLDELMALCTTLQNKVLDLEKTTTTQRNEIASLKRRVKKLEKKNRSRTHRLKRLYKVGLTKRVESSDVLGGEKVFVAGQNEIVVEEDKGKGIMIEEPVKPKKKDQIRLDEEPAKKLQAGFDEEERLAREKAKKVEEANMAFIETWDDIQAKIKKKRKHFAAKKAEEKRNKPPTKAQQRKIMCTYLKNMEGYKLKDLKLKEFDFIKEMFDRAFKRVNIFEDFRTELVKGKEKRAGTELIQEITKKQKVEDDKEIAELILFMEIIHDEEEVSIDVIPLSVKEDLKDLYKLVKAKYESTRPVKDLNLLLWGDLKSMFEAHVEDKSMQIYMLVGKKYPLTPPTLSMMLEKKLIIDYESEMAYQLLKLIK</sequence>
<dbReference type="CDD" id="cd09272">
    <property type="entry name" value="RNase_HI_RT_Ty1"/>
    <property type="match status" value="2"/>
</dbReference>
<feature type="domain" description="Reverse transcriptase Ty1/copia-type" evidence="4">
    <location>
        <begin position="917"/>
        <end position="999"/>
    </location>
</feature>
<feature type="compositionally biased region" description="Basic and acidic residues" evidence="3">
    <location>
        <begin position="1267"/>
        <end position="1276"/>
    </location>
</feature>
<feature type="region of interest" description="Disordered" evidence="3">
    <location>
        <begin position="748"/>
        <end position="801"/>
    </location>
</feature>
<keyword evidence="2" id="KW-0175">Coiled coil</keyword>
<feature type="domain" description="Retroviral polymerase SH3-like" evidence="6">
    <location>
        <begin position="699"/>
        <end position="749"/>
    </location>
</feature>
<evidence type="ECO:0000313" key="7">
    <source>
        <dbReference type="EMBL" id="GEV63215.1"/>
    </source>
</evidence>
<keyword evidence="1" id="KW-0378">Hydrolase</keyword>
<feature type="domain" description="Reverse transcriptase Ty1/copia-type" evidence="4">
    <location>
        <begin position="840"/>
        <end position="912"/>
    </location>
</feature>
<evidence type="ECO:0000259" key="6">
    <source>
        <dbReference type="Pfam" id="PF25597"/>
    </source>
</evidence>
<comment type="caution">
    <text evidence="7">The sequence shown here is derived from an EMBL/GenBank/DDBJ whole genome shotgun (WGS) entry which is preliminary data.</text>
</comment>
<evidence type="ECO:0000256" key="3">
    <source>
        <dbReference type="SAM" id="MobiDB-lite"/>
    </source>
</evidence>
<evidence type="ECO:0008006" key="8">
    <source>
        <dbReference type="Google" id="ProtNLM"/>
    </source>
</evidence>
<dbReference type="InterPro" id="IPR043502">
    <property type="entry name" value="DNA/RNA_pol_sf"/>
</dbReference>
<dbReference type="InterPro" id="IPR012337">
    <property type="entry name" value="RNaseH-like_sf"/>
</dbReference>
<proteinExistence type="predicted"/>
<dbReference type="InterPro" id="IPR013103">
    <property type="entry name" value="RVT_2"/>
</dbReference>
<dbReference type="PANTHER" id="PTHR11439">
    <property type="entry name" value="GAG-POL-RELATED RETROTRANSPOSON"/>
    <property type="match status" value="1"/>
</dbReference>
<evidence type="ECO:0000259" key="5">
    <source>
        <dbReference type="Pfam" id="PF22936"/>
    </source>
</evidence>
<dbReference type="Pfam" id="PF25597">
    <property type="entry name" value="SH3_retrovirus"/>
    <property type="match status" value="1"/>
</dbReference>
<protein>
    <recommendedName>
        <fullName evidence="8">Reverse transcriptase Ty1/copia-type domain-containing protein</fullName>
    </recommendedName>
</protein>
<dbReference type="GO" id="GO:0004190">
    <property type="term" value="F:aspartic-type endopeptidase activity"/>
    <property type="evidence" value="ECO:0007669"/>
    <property type="project" value="UniProtKB-KW"/>
</dbReference>
<dbReference type="InterPro" id="IPR054722">
    <property type="entry name" value="PolX-like_BBD"/>
</dbReference>
<reference evidence="7" key="1">
    <citation type="journal article" date="2019" name="Sci. Rep.">
        <title>Draft genome of Tanacetum cinerariifolium, the natural source of mosquito coil.</title>
        <authorList>
            <person name="Yamashiro T."/>
            <person name="Shiraishi A."/>
            <person name="Satake H."/>
            <person name="Nakayama K."/>
        </authorList>
    </citation>
    <scope>NUCLEOTIDE SEQUENCE</scope>
</reference>
<dbReference type="InterPro" id="IPR057670">
    <property type="entry name" value="SH3_retrovirus"/>
</dbReference>
<accession>A0A699GP98</accession>
<feature type="domain" description="Retrovirus-related Pol polyprotein from transposon TNT 1-94-like beta-barrel" evidence="5">
    <location>
        <begin position="482"/>
        <end position="555"/>
    </location>
</feature>
<dbReference type="PANTHER" id="PTHR11439:SF495">
    <property type="entry name" value="REVERSE TRANSCRIPTASE, RNA-DEPENDENT DNA POLYMERASE-RELATED"/>
    <property type="match status" value="1"/>
</dbReference>
<feature type="region of interest" description="Disordered" evidence="3">
    <location>
        <begin position="1216"/>
        <end position="1291"/>
    </location>
</feature>
<feature type="compositionally biased region" description="Basic and acidic residues" evidence="3">
    <location>
        <begin position="770"/>
        <end position="790"/>
    </location>
</feature>
<dbReference type="EMBL" id="BKCJ010029324">
    <property type="protein sequence ID" value="GEV63215.1"/>
    <property type="molecule type" value="Genomic_DNA"/>
</dbReference>
<keyword evidence="1" id="KW-0645">Protease</keyword>
<feature type="domain" description="Reverse transcriptase Ty1/copia-type" evidence="4">
    <location>
        <begin position="185"/>
        <end position="233"/>
    </location>
</feature>
<feature type="region of interest" description="Disordered" evidence="3">
    <location>
        <begin position="162"/>
        <end position="191"/>
    </location>
</feature>
<evidence type="ECO:0000256" key="2">
    <source>
        <dbReference type="SAM" id="Coils"/>
    </source>
</evidence>
<feature type="compositionally biased region" description="Polar residues" evidence="3">
    <location>
        <begin position="1216"/>
        <end position="1233"/>
    </location>
</feature>